<feature type="transmembrane region" description="Helical" evidence="1">
    <location>
        <begin position="7"/>
        <end position="27"/>
    </location>
</feature>
<proteinExistence type="predicted"/>
<dbReference type="InterPro" id="IPR021560">
    <property type="entry name" value="DUF3021"/>
</dbReference>
<keyword evidence="1" id="KW-0812">Transmembrane</keyword>
<feature type="transmembrane region" description="Helical" evidence="1">
    <location>
        <begin position="91"/>
        <end position="115"/>
    </location>
</feature>
<keyword evidence="1" id="KW-1133">Transmembrane helix</keyword>
<name>A0A976RT67_9LACO</name>
<evidence type="ECO:0000313" key="2">
    <source>
        <dbReference type="EMBL" id="UQS87353.1"/>
    </source>
</evidence>
<dbReference type="KEGG" id="lbe:MOO44_04155"/>
<protein>
    <submittedName>
        <fullName evidence="2">DUF3021 domain-containing protein</fullName>
    </submittedName>
</protein>
<dbReference type="EMBL" id="CP093361">
    <property type="protein sequence ID" value="UQS87353.1"/>
    <property type="molecule type" value="Genomic_DNA"/>
</dbReference>
<reference evidence="2" key="1">
    <citation type="journal article" date="2022" name="Int. J. Syst. Evol. Microbiol.">
        <title>Apilactobacillus apisilvae sp. nov., Nicolia spurrieriana gen. nov. sp. nov., Bombilactobacillus folatiphilus sp. nov. and Bombilactobacillus thymidiniphilus sp. nov., four new lactic acid bacterial isolates from stingless bees Tetragonula carbonaria and Austroplebeia australis.</title>
        <authorList>
            <person name="Oliphant S.A."/>
            <person name="Watson-Haigh N.S."/>
            <person name="Sumby K.M."/>
            <person name="Gardner J."/>
            <person name="Groom S."/>
            <person name="Jiranek V."/>
        </authorList>
    </citation>
    <scope>NUCLEOTIDE SEQUENCE</scope>
    <source>
        <strain evidence="2">SGEP1_A5</strain>
    </source>
</reference>
<accession>A0A976RT67</accession>
<dbReference type="Proteomes" id="UP000831181">
    <property type="component" value="Chromosome"/>
</dbReference>
<evidence type="ECO:0000256" key="1">
    <source>
        <dbReference type="SAM" id="Phobius"/>
    </source>
</evidence>
<dbReference type="Pfam" id="PF11457">
    <property type="entry name" value="DUF3021"/>
    <property type="match status" value="1"/>
</dbReference>
<sequence length="135" mass="15414">MNRFKMAVQFGLIGICIGSATFLISLLNYKQSLVTPSQIISLFIASGLVGELSMIFKFKRFQFIPRLVIHYLGTTLIMVAFGAYNHFIDNWWALGSFVESVTVAYVIISVVQYIMNIRYANNVNQLIKARKKDRH</sequence>
<evidence type="ECO:0000313" key="3">
    <source>
        <dbReference type="Proteomes" id="UP000831181"/>
    </source>
</evidence>
<dbReference type="AlphaFoldDB" id="A0A976RT67"/>
<keyword evidence="3" id="KW-1185">Reference proteome</keyword>
<gene>
    <name evidence="2" type="ORF">MOO44_04155</name>
</gene>
<organism evidence="2 3">
    <name type="scientific">Nicoliella spurrieriana</name>
    <dbReference type="NCBI Taxonomy" id="2925830"/>
    <lineage>
        <taxon>Bacteria</taxon>
        <taxon>Bacillati</taxon>
        <taxon>Bacillota</taxon>
        <taxon>Bacilli</taxon>
        <taxon>Lactobacillales</taxon>
        <taxon>Lactobacillaceae</taxon>
        <taxon>Nicoliella</taxon>
    </lineage>
</organism>
<feature type="transmembrane region" description="Helical" evidence="1">
    <location>
        <begin position="68"/>
        <end position="85"/>
    </location>
</feature>
<feature type="transmembrane region" description="Helical" evidence="1">
    <location>
        <begin position="39"/>
        <end position="56"/>
    </location>
</feature>
<dbReference type="RefSeq" id="WP_260117159.1">
    <property type="nucleotide sequence ID" value="NZ_CP093361.1"/>
</dbReference>
<keyword evidence="1" id="KW-0472">Membrane</keyword>